<comment type="caution">
    <text evidence="1">The sequence shown here is derived from an EMBL/GenBank/DDBJ whole genome shotgun (WGS) entry which is preliminary data.</text>
</comment>
<evidence type="ECO:0000313" key="2">
    <source>
        <dbReference type="Proteomes" id="UP000299102"/>
    </source>
</evidence>
<sequence length="138" mass="15504">MDIEWILSSFMPTNRAVDHDHNCGPVFDFDPGLALDSDFGLYLDPFLGESVTNIHSSSLIFTSIILLGRLVESRTTRFEDVFACDLAHTPGVSGRVAFYFFRVFGRRTARKQCDRGESTPAFPPFDVDKNILIPRAGR</sequence>
<proteinExistence type="predicted"/>
<protein>
    <submittedName>
        <fullName evidence="1">Uncharacterized protein</fullName>
    </submittedName>
</protein>
<dbReference type="AlphaFoldDB" id="A0A4C1TF34"/>
<organism evidence="1 2">
    <name type="scientific">Eumeta variegata</name>
    <name type="common">Bagworm moth</name>
    <name type="synonym">Eumeta japonica</name>
    <dbReference type="NCBI Taxonomy" id="151549"/>
    <lineage>
        <taxon>Eukaryota</taxon>
        <taxon>Metazoa</taxon>
        <taxon>Ecdysozoa</taxon>
        <taxon>Arthropoda</taxon>
        <taxon>Hexapoda</taxon>
        <taxon>Insecta</taxon>
        <taxon>Pterygota</taxon>
        <taxon>Neoptera</taxon>
        <taxon>Endopterygota</taxon>
        <taxon>Lepidoptera</taxon>
        <taxon>Glossata</taxon>
        <taxon>Ditrysia</taxon>
        <taxon>Tineoidea</taxon>
        <taxon>Psychidae</taxon>
        <taxon>Oiketicinae</taxon>
        <taxon>Eumeta</taxon>
    </lineage>
</organism>
<dbReference type="EMBL" id="BGZK01000053">
    <property type="protein sequence ID" value="GBP12754.1"/>
    <property type="molecule type" value="Genomic_DNA"/>
</dbReference>
<dbReference type="Proteomes" id="UP000299102">
    <property type="component" value="Unassembled WGS sequence"/>
</dbReference>
<gene>
    <name evidence="1" type="ORF">EVAR_6088_1</name>
</gene>
<evidence type="ECO:0000313" key="1">
    <source>
        <dbReference type="EMBL" id="GBP12754.1"/>
    </source>
</evidence>
<name>A0A4C1TF34_EUMVA</name>
<keyword evidence="2" id="KW-1185">Reference proteome</keyword>
<accession>A0A4C1TF34</accession>
<reference evidence="1 2" key="1">
    <citation type="journal article" date="2019" name="Commun. Biol.">
        <title>The bagworm genome reveals a unique fibroin gene that provides high tensile strength.</title>
        <authorList>
            <person name="Kono N."/>
            <person name="Nakamura H."/>
            <person name="Ohtoshi R."/>
            <person name="Tomita M."/>
            <person name="Numata K."/>
            <person name="Arakawa K."/>
        </authorList>
    </citation>
    <scope>NUCLEOTIDE SEQUENCE [LARGE SCALE GENOMIC DNA]</scope>
</reference>